<keyword evidence="1" id="KW-0812">Transmembrane</keyword>
<dbReference type="GeneID" id="80887517"/>
<dbReference type="AlphaFoldDB" id="A0A9W8QH67"/>
<dbReference type="EMBL" id="JAJHUN010000007">
    <property type="protein sequence ID" value="KAJ4155093.1"/>
    <property type="molecule type" value="Genomic_DNA"/>
</dbReference>
<gene>
    <name evidence="2" type="ORF">LMH87_000358</name>
</gene>
<proteinExistence type="predicted"/>
<dbReference type="RefSeq" id="XP_056055217.1">
    <property type="nucleotide sequence ID" value="XM_056198250.1"/>
</dbReference>
<evidence type="ECO:0000256" key="1">
    <source>
        <dbReference type="SAM" id="Phobius"/>
    </source>
</evidence>
<keyword evidence="1" id="KW-0472">Membrane</keyword>
<evidence type="ECO:0000313" key="3">
    <source>
        <dbReference type="Proteomes" id="UP001144673"/>
    </source>
</evidence>
<dbReference type="Proteomes" id="UP001144673">
    <property type="component" value="Chromosome 6"/>
</dbReference>
<feature type="transmembrane region" description="Helical" evidence="1">
    <location>
        <begin position="20"/>
        <end position="39"/>
    </location>
</feature>
<protein>
    <submittedName>
        <fullName evidence="2">Uncharacterized protein</fullName>
    </submittedName>
</protein>
<comment type="caution">
    <text evidence="2">The sequence shown here is derived from an EMBL/GenBank/DDBJ whole genome shotgun (WGS) entry which is preliminary data.</text>
</comment>
<organism evidence="2 3">
    <name type="scientific">Akanthomyces muscarius</name>
    <name type="common">Entomopathogenic fungus</name>
    <name type="synonym">Lecanicillium muscarium</name>
    <dbReference type="NCBI Taxonomy" id="2231603"/>
    <lineage>
        <taxon>Eukaryota</taxon>
        <taxon>Fungi</taxon>
        <taxon>Dikarya</taxon>
        <taxon>Ascomycota</taxon>
        <taxon>Pezizomycotina</taxon>
        <taxon>Sordariomycetes</taxon>
        <taxon>Hypocreomycetidae</taxon>
        <taxon>Hypocreales</taxon>
        <taxon>Cordycipitaceae</taxon>
        <taxon>Akanthomyces</taxon>
    </lineage>
</organism>
<accession>A0A9W8QH67</accession>
<sequence length="77" mass="8757">MTVRFERKCYGIPYLKYQHVLTIFTSISIILTSIKIAGYTTGGMSGLYLISLTYRKRSRANFAVMLFLSVCSLFQSS</sequence>
<name>A0A9W8QH67_AKAMU</name>
<keyword evidence="1" id="KW-1133">Transmembrane helix</keyword>
<keyword evidence="3" id="KW-1185">Reference proteome</keyword>
<evidence type="ECO:0000313" key="2">
    <source>
        <dbReference type="EMBL" id="KAJ4155093.1"/>
    </source>
</evidence>
<dbReference type="KEGG" id="amus:LMH87_000358"/>
<reference evidence="2" key="1">
    <citation type="journal article" date="2023" name="Access Microbiol">
        <title>De-novo genome assembly for Akanthomyces muscarius, a biocontrol agent of insect agricultural pests.</title>
        <authorList>
            <person name="Erdos Z."/>
            <person name="Studholme D.J."/>
            <person name="Raymond B."/>
            <person name="Sharma M."/>
        </authorList>
    </citation>
    <scope>NUCLEOTIDE SEQUENCE</scope>
    <source>
        <strain evidence="2">Ve6</strain>
    </source>
</reference>